<dbReference type="EMBL" id="LXEY01000006">
    <property type="protein sequence ID" value="OAV62954.1"/>
    <property type="molecule type" value="Genomic_DNA"/>
</dbReference>
<proteinExistence type="predicted"/>
<dbReference type="OrthoDB" id="5149856at2"/>
<name>A0A1B7M2Y3_9MICC</name>
<organism evidence="1 2">
    <name type="scientific">Enteractinococcus helveticum</name>
    <dbReference type="NCBI Taxonomy" id="1837282"/>
    <lineage>
        <taxon>Bacteria</taxon>
        <taxon>Bacillati</taxon>
        <taxon>Actinomycetota</taxon>
        <taxon>Actinomycetes</taxon>
        <taxon>Micrococcales</taxon>
        <taxon>Micrococcaceae</taxon>
    </lineage>
</organism>
<evidence type="ECO:0000313" key="1">
    <source>
        <dbReference type="EMBL" id="OAV62954.1"/>
    </source>
</evidence>
<protein>
    <submittedName>
        <fullName evidence="1">Uncharacterized protein</fullName>
    </submittedName>
</protein>
<gene>
    <name evidence="1" type="ORF">A6F49_03915</name>
</gene>
<sequence>MYAGPEISAPPVEPCPYIEEINAVEFDQQFQRALDLGCEHDILGDITFTEPIQGPDGPMLGLLSPAHAMTIEEMHAAGYLSDADFAEYLQHAEQQPGH</sequence>
<dbReference type="Proteomes" id="UP000078292">
    <property type="component" value="Unassembled WGS sequence"/>
</dbReference>
<accession>A0A1B7M2Y3</accession>
<comment type="caution">
    <text evidence="1">The sequence shown here is derived from an EMBL/GenBank/DDBJ whole genome shotgun (WGS) entry which is preliminary data.</text>
</comment>
<dbReference type="AlphaFoldDB" id="A0A1B7M2Y3"/>
<dbReference type="RefSeq" id="WP_043056748.1">
    <property type="nucleotide sequence ID" value="NZ_LXEY01000006.1"/>
</dbReference>
<keyword evidence="2" id="KW-1185">Reference proteome</keyword>
<evidence type="ECO:0000313" key="2">
    <source>
        <dbReference type="Proteomes" id="UP000078292"/>
    </source>
</evidence>
<reference evidence="1 2" key="1">
    <citation type="submission" date="2016-04" db="EMBL/GenBank/DDBJ databases">
        <title>First whole genome shotgun sequence of the bacterium Enteractinococcus sp. strain UASWS1574.</title>
        <authorList>
            <person name="Crovadore J."/>
            <person name="Chablais R."/>
            <person name="Lefort F."/>
        </authorList>
    </citation>
    <scope>NUCLEOTIDE SEQUENCE [LARGE SCALE GENOMIC DNA]</scope>
    <source>
        <strain evidence="1 2">UASWS1574</strain>
    </source>
</reference>